<reference evidence="2" key="1">
    <citation type="submission" date="2019-08" db="EMBL/GenBank/DDBJ databases">
        <authorList>
            <person name="Kucharzyk K."/>
            <person name="Murdoch R.W."/>
            <person name="Higgins S."/>
            <person name="Loffler F."/>
        </authorList>
    </citation>
    <scope>NUCLEOTIDE SEQUENCE</scope>
</reference>
<dbReference type="EMBL" id="VSSQ01013554">
    <property type="protein sequence ID" value="MPM51750.1"/>
    <property type="molecule type" value="Genomic_DNA"/>
</dbReference>
<name>A0A645AF16_9ZZZZ</name>
<evidence type="ECO:0000256" key="1">
    <source>
        <dbReference type="SAM" id="Phobius"/>
    </source>
</evidence>
<sequence>MEASCDERAIRSMNREQIAAYGETLLRFGTRRVSFAGGPPAFGEHCTKRRIMNVLNYKKPAFWVILVALLAALATTAVLLANPVSLNTAEEPTDDELEYVAVRVSGDIKTENIANPHYVPQKAVKEGLPDLNEFEPQTSATFLRFDLNDTLSLRLDPTALRDQDTVEKQFSNLLERLANGQIYIQAYMKKNANGYDNAENTEKFTNYLIINEELYQYDVNCDAIDVQTGKDYSRCAQQYVFALMNAKELHWQQFGYAQYLGGVLNPFDITQAQLAEEGIDKSKPYAQAYLEQGGSEKDLTKQDYRLLVDAMAYTCITNGMDWGTPYESAPIRSLEEFSAKAQDGDDMSVMMASSFCAYLADKYGFDKLTGFCCGNEDFKKSFGTSFSRAFERWQEAMGKQFS</sequence>
<evidence type="ECO:0000313" key="2">
    <source>
        <dbReference type="EMBL" id="MPM51750.1"/>
    </source>
</evidence>
<protein>
    <recommendedName>
        <fullName evidence="3">DUF4825 domain-containing protein</fullName>
    </recommendedName>
</protein>
<organism evidence="2">
    <name type="scientific">bioreactor metagenome</name>
    <dbReference type="NCBI Taxonomy" id="1076179"/>
    <lineage>
        <taxon>unclassified sequences</taxon>
        <taxon>metagenomes</taxon>
        <taxon>ecological metagenomes</taxon>
    </lineage>
</organism>
<keyword evidence="1" id="KW-0812">Transmembrane</keyword>
<comment type="caution">
    <text evidence="2">The sequence shown here is derived from an EMBL/GenBank/DDBJ whole genome shotgun (WGS) entry which is preliminary data.</text>
</comment>
<dbReference type="AlphaFoldDB" id="A0A645AF16"/>
<keyword evidence="1" id="KW-0472">Membrane</keyword>
<feature type="transmembrane region" description="Helical" evidence="1">
    <location>
        <begin position="60"/>
        <end position="81"/>
    </location>
</feature>
<proteinExistence type="predicted"/>
<keyword evidence="1" id="KW-1133">Transmembrane helix</keyword>
<gene>
    <name evidence="2" type="ORF">SDC9_98501</name>
</gene>
<accession>A0A645AF16</accession>
<evidence type="ECO:0008006" key="3">
    <source>
        <dbReference type="Google" id="ProtNLM"/>
    </source>
</evidence>